<feature type="compositionally biased region" description="Polar residues" evidence="1">
    <location>
        <begin position="267"/>
        <end position="282"/>
    </location>
</feature>
<dbReference type="Proteomes" id="UP001501020">
    <property type="component" value="Unassembled WGS sequence"/>
</dbReference>
<evidence type="ECO:0000256" key="1">
    <source>
        <dbReference type="SAM" id="MobiDB-lite"/>
    </source>
</evidence>
<evidence type="ECO:0000313" key="4">
    <source>
        <dbReference type="Proteomes" id="UP001501020"/>
    </source>
</evidence>
<dbReference type="InterPro" id="IPR052077">
    <property type="entry name" value="CcrZ_PhaseVar_Mediator"/>
</dbReference>
<proteinExistence type="predicted"/>
<sequence>MIGEHPVLLKHWIPGHVTARLADDRLRDAGDLLARLHVLPSAEVPDLPVGTRRLSAAHLEAIDEFPDQRFADWLRSGLAKVRAQEDRLTDGPVICHGDVFADNLIVRPDETLAVIDWETVSLDGPLLDLGMTLLGLANVDGRLDKKRADLIVSGYADRRSLTREQYATLPWEVEHAALIIASTATTGTMSAFPIPPRAASTPKWSASLTLSGTWTGREERPSADRKIRHREHTDDHGATRAAHRQWKTFACVGSAAGVAAPGYPSLPQQCDQRRQSLPSLTSEHGCGDSVRPGHAAASGHPGPGGPQHPVAGHLLDQP</sequence>
<feature type="compositionally biased region" description="Basic and acidic residues" evidence="1">
    <location>
        <begin position="216"/>
        <end position="238"/>
    </location>
</feature>
<dbReference type="SUPFAM" id="SSF56112">
    <property type="entry name" value="Protein kinase-like (PK-like)"/>
    <property type="match status" value="1"/>
</dbReference>
<feature type="compositionally biased region" description="Low complexity" evidence="1">
    <location>
        <begin position="307"/>
        <end position="318"/>
    </location>
</feature>
<protein>
    <recommendedName>
        <fullName evidence="2">Aminoglycoside phosphotransferase domain-containing protein</fullName>
    </recommendedName>
</protein>
<gene>
    <name evidence="3" type="ORF">GCM10009727_73230</name>
</gene>
<comment type="caution">
    <text evidence="3">The sequence shown here is derived from an EMBL/GenBank/DDBJ whole genome shotgun (WGS) entry which is preliminary data.</text>
</comment>
<dbReference type="PANTHER" id="PTHR40086:SF1">
    <property type="entry name" value="CELL CYCLE REGULATOR CCRZ"/>
    <property type="match status" value="1"/>
</dbReference>
<feature type="domain" description="Aminoglycoside phosphotransferase" evidence="2">
    <location>
        <begin position="4"/>
        <end position="138"/>
    </location>
</feature>
<feature type="region of interest" description="Disordered" evidence="1">
    <location>
        <begin position="267"/>
        <end position="318"/>
    </location>
</feature>
<reference evidence="3 4" key="1">
    <citation type="journal article" date="2019" name="Int. J. Syst. Evol. Microbiol.">
        <title>The Global Catalogue of Microorganisms (GCM) 10K type strain sequencing project: providing services to taxonomists for standard genome sequencing and annotation.</title>
        <authorList>
            <consortium name="The Broad Institute Genomics Platform"/>
            <consortium name="The Broad Institute Genome Sequencing Center for Infectious Disease"/>
            <person name="Wu L."/>
            <person name="Ma J."/>
        </authorList>
    </citation>
    <scope>NUCLEOTIDE SEQUENCE [LARGE SCALE GENOMIC DNA]</scope>
    <source>
        <strain evidence="3 4">JCM 13850</strain>
    </source>
</reference>
<dbReference type="EMBL" id="BAAAMR010000090">
    <property type="protein sequence ID" value="GAA2160266.1"/>
    <property type="molecule type" value="Genomic_DNA"/>
</dbReference>
<name>A0ABN3ACY7_9ACTN</name>
<dbReference type="PANTHER" id="PTHR40086">
    <property type="entry name" value="PHOSPHOTRANSFERASE YTMP-RELATED"/>
    <property type="match status" value="1"/>
</dbReference>
<organism evidence="3 4">
    <name type="scientific">Actinomadura napierensis</name>
    <dbReference type="NCBI Taxonomy" id="267854"/>
    <lineage>
        <taxon>Bacteria</taxon>
        <taxon>Bacillati</taxon>
        <taxon>Actinomycetota</taxon>
        <taxon>Actinomycetes</taxon>
        <taxon>Streptosporangiales</taxon>
        <taxon>Thermomonosporaceae</taxon>
        <taxon>Actinomadura</taxon>
    </lineage>
</organism>
<dbReference type="InterPro" id="IPR002575">
    <property type="entry name" value="Aminoglycoside_PTrfase"/>
</dbReference>
<evidence type="ECO:0000313" key="3">
    <source>
        <dbReference type="EMBL" id="GAA2160266.1"/>
    </source>
</evidence>
<evidence type="ECO:0000259" key="2">
    <source>
        <dbReference type="Pfam" id="PF01636"/>
    </source>
</evidence>
<dbReference type="Pfam" id="PF01636">
    <property type="entry name" value="APH"/>
    <property type="match status" value="1"/>
</dbReference>
<keyword evidence="4" id="KW-1185">Reference proteome</keyword>
<feature type="region of interest" description="Disordered" evidence="1">
    <location>
        <begin position="212"/>
        <end position="241"/>
    </location>
</feature>
<dbReference type="Gene3D" id="3.90.1200.10">
    <property type="match status" value="1"/>
</dbReference>
<dbReference type="InterPro" id="IPR011009">
    <property type="entry name" value="Kinase-like_dom_sf"/>
</dbReference>
<accession>A0ABN3ACY7</accession>